<keyword evidence="1" id="KW-0472">Membrane</keyword>
<keyword evidence="1" id="KW-0812">Transmembrane</keyword>
<dbReference type="Pfam" id="PF03334">
    <property type="entry name" value="PhaG_MnhG_YufB"/>
    <property type="match status" value="1"/>
</dbReference>
<dbReference type="OrthoDB" id="4427992at2"/>
<reference evidence="2 3" key="1">
    <citation type="submission" date="2017-12" db="EMBL/GenBank/DDBJ databases">
        <title>Genomes of bacteria within cyanobacterial aggregates.</title>
        <authorList>
            <person name="Cai H."/>
        </authorList>
    </citation>
    <scope>NUCLEOTIDE SEQUENCE [LARGE SCALE GENOMIC DNA]</scope>
    <source>
        <strain evidence="2 3">TH16</strain>
    </source>
</reference>
<organism evidence="2 3">
    <name type="scientific">Niveispirillum cyanobacteriorum</name>
    <dbReference type="NCBI Taxonomy" id="1612173"/>
    <lineage>
        <taxon>Bacteria</taxon>
        <taxon>Pseudomonadati</taxon>
        <taxon>Pseudomonadota</taxon>
        <taxon>Alphaproteobacteria</taxon>
        <taxon>Rhodospirillales</taxon>
        <taxon>Azospirillaceae</taxon>
        <taxon>Niveispirillum</taxon>
    </lineage>
</organism>
<dbReference type="EMBL" id="CP025612">
    <property type="protein sequence ID" value="AUN32898.1"/>
    <property type="molecule type" value="Genomic_DNA"/>
</dbReference>
<dbReference type="PANTHER" id="PTHR34703">
    <property type="entry name" value="ANTIPORTER SUBUNIT MNHG2-RELATED"/>
    <property type="match status" value="1"/>
</dbReference>
<name>A0A2K9NII0_9PROT</name>
<evidence type="ECO:0000313" key="2">
    <source>
        <dbReference type="EMBL" id="AUN32898.1"/>
    </source>
</evidence>
<feature type="transmembrane region" description="Helical" evidence="1">
    <location>
        <begin position="69"/>
        <end position="92"/>
    </location>
</feature>
<evidence type="ECO:0000313" key="3">
    <source>
        <dbReference type="Proteomes" id="UP000234752"/>
    </source>
</evidence>
<dbReference type="AlphaFoldDB" id="A0A2K9NII0"/>
<feature type="transmembrane region" description="Helical" evidence="1">
    <location>
        <begin position="6"/>
        <end position="32"/>
    </location>
</feature>
<dbReference type="NCBIfam" id="TIGR01300">
    <property type="entry name" value="CPA3_mnhG_phaG"/>
    <property type="match status" value="1"/>
</dbReference>
<dbReference type="Proteomes" id="UP000234752">
    <property type="component" value="Chromosome eg_2"/>
</dbReference>
<dbReference type="NCBIfam" id="NF009314">
    <property type="entry name" value="PRK12674.1-2"/>
    <property type="match status" value="1"/>
</dbReference>
<evidence type="ECO:0000256" key="1">
    <source>
        <dbReference type="SAM" id="Phobius"/>
    </source>
</evidence>
<protein>
    <submittedName>
        <fullName evidence="2">Na+/H+ antiporter subunit G</fullName>
    </submittedName>
</protein>
<proteinExistence type="predicted"/>
<keyword evidence="3" id="KW-1185">Reference proteome</keyword>
<sequence>MLNDFWQAFIGLIVLGGAIFCLIAAIGVLRLPDVLTRMHASSKAGTLGCGLILLSVALFFPGIDVVARAAAAILFLLLTTPVAAHMIGRAIYATGEPLWKGAGVDELKGTKDDPALRLGE</sequence>
<gene>
    <name evidence="2" type="ORF">C0V82_19590</name>
</gene>
<dbReference type="KEGG" id="ncb:C0V82_19590"/>
<dbReference type="PANTHER" id="PTHR34703:SF1">
    <property type="entry name" value="ANTIPORTER SUBUNIT MNHG2-RELATED"/>
    <property type="match status" value="1"/>
</dbReference>
<dbReference type="InterPro" id="IPR005133">
    <property type="entry name" value="PhaG_MnhG_YufB"/>
</dbReference>
<dbReference type="GO" id="GO:0015385">
    <property type="term" value="F:sodium:proton antiporter activity"/>
    <property type="evidence" value="ECO:0007669"/>
    <property type="project" value="TreeGrafter"/>
</dbReference>
<accession>A0A2K9NII0</accession>
<keyword evidence="1" id="KW-1133">Transmembrane helix</keyword>
<feature type="transmembrane region" description="Helical" evidence="1">
    <location>
        <begin position="44"/>
        <end position="63"/>
    </location>
</feature>